<dbReference type="STRING" id="61424.A0A2T9Z061"/>
<keyword evidence="4 7" id="KW-0812">Transmembrane</keyword>
<evidence type="ECO:0000256" key="8">
    <source>
        <dbReference type="SAM" id="Phobius"/>
    </source>
</evidence>
<evidence type="ECO:0000256" key="6">
    <source>
        <dbReference type="ARBA" id="ARBA00023136"/>
    </source>
</evidence>
<dbReference type="CDD" id="cd00333">
    <property type="entry name" value="MIP"/>
    <property type="match status" value="1"/>
</dbReference>
<comment type="similarity">
    <text evidence="2 7">Belongs to the MIP/aquaporin (TC 1.A.8) family.</text>
</comment>
<accession>A0A2T9Z061</accession>
<evidence type="ECO:0000256" key="5">
    <source>
        <dbReference type="ARBA" id="ARBA00022989"/>
    </source>
</evidence>
<evidence type="ECO:0000256" key="2">
    <source>
        <dbReference type="ARBA" id="ARBA00006175"/>
    </source>
</evidence>
<keyword evidence="3 7" id="KW-0813">Transport</keyword>
<keyword evidence="10" id="KW-1185">Reference proteome</keyword>
<dbReference type="GO" id="GO:0015254">
    <property type="term" value="F:glycerol channel activity"/>
    <property type="evidence" value="ECO:0007669"/>
    <property type="project" value="TreeGrafter"/>
</dbReference>
<protein>
    <submittedName>
        <fullName evidence="9">Uncharacterized protein</fullName>
    </submittedName>
</protein>
<dbReference type="AlphaFoldDB" id="A0A2T9Z061"/>
<sequence length="288" mass="31580">MPTKEHELNSDASSSVIINEHVNEPHPHRMFSYFDHRYRMRHYFAEFFGTALLIFFGTSVNATVTFNPGFAPAKWVIITLGWGFGLGNALFVSMGNSGGHLNPAVTISGAIFGKFPWRKVPGYVLAQILGAFFGSALTFGVFRAKFNEFDGGSRQTKGPQATAGIFATYPDPANSVWDSFFTELLLTCILVFVIQGFFDDKMTPAKGFGPIAVGLLVLSIGISAGTTTGYAINPARDFGPRLFTLAAGWGAKPFQVDRYYFWNPIVAPIVGGILGHFLYEFFIVPNKD</sequence>
<reference evidence="9 10" key="1">
    <citation type="journal article" date="2018" name="MBio">
        <title>Comparative Genomics Reveals the Core Gene Toolbox for the Fungus-Insect Symbiosis.</title>
        <authorList>
            <person name="Wang Y."/>
            <person name="Stata M."/>
            <person name="Wang W."/>
            <person name="Stajich J.E."/>
            <person name="White M.M."/>
            <person name="Moncalvo J.M."/>
        </authorList>
    </citation>
    <scope>NUCLEOTIDE SEQUENCE [LARGE SCALE GENOMIC DNA]</scope>
    <source>
        <strain evidence="9 10">AUS-77-4</strain>
    </source>
</reference>
<evidence type="ECO:0000256" key="4">
    <source>
        <dbReference type="ARBA" id="ARBA00022692"/>
    </source>
</evidence>
<feature type="transmembrane region" description="Helical" evidence="8">
    <location>
        <begin position="43"/>
        <end position="66"/>
    </location>
</feature>
<comment type="caution">
    <text evidence="9">The sequence shown here is derived from an EMBL/GenBank/DDBJ whole genome shotgun (WGS) entry which is preliminary data.</text>
</comment>
<evidence type="ECO:0000313" key="10">
    <source>
        <dbReference type="Proteomes" id="UP000245699"/>
    </source>
</evidence>
<dbReference type="Proteomes" id="UP000245699">
    <property type="component" value="Unassembled WGS sequence"/>
</dbReference>
<dbReference type="InterPro" id="IPR050363">
    <property type="entry name" value="MIP/Aquaporin"/>
</dbReference>
<gene>
    <name evidence="9" type="ORF">BB559_001822</name>
</gene>
<feature type="transmembrane region" description="Helical" evidence="8">
    <location>
        <begin position="180"/>
        <end position="198"/>
    </location>
</feature>
<dbReference type="Pfam" id="PF00230">
    <property type="entry name" value="MIP"/>
    <property type="match status" value="1"/>
</dbReference>
<keyword evidence="6 8" id="KW-0472">Membrane</keyword>
<evidence type="ECO:0000256" key="3">
    <source>
        <dbReference type="ARBA" id="ARBA00022448"/>
    </source>
</evidence>
<dbReference type="InterPro" id="IPR000425">
    <property type="entry name" value="MIP"/>
</dbReference>
<dbReference type="PRINTS" id="PR00783">
    <property type="entry name" value="MINTRINSICP"/>
</dbReference>
<feature type="transmembrane region" description="Helical" evidence="8">
    <location>
        <begin position="259"/>
        <end position="279"/>
    </location>
</feature>
<dbReference type="Gene3D" id="1.20.1080.10">
    <property type="entry name" value="Glycerol uptake facilitator protein"/>
    <property type="match status" value="1"/>
</dbReference>
<dbReference type="GO" id="GO:0015250">
    <property type="term" value="F:water channel activity"/>
    <property type="evidence" value="ECO:0007669"/>
    <property type="project" value="TreeGrafter"/>
</dbReference>
<proteinExistence type="inferred from homology"/>
<dbReference type="InterPro" id="IPR022357">
    <property type="entry name" value="MIP_CS"/>
</dbReference>
<dbReference type="GO" id="GO:0005886">
    <property type="term" value="C:plasma membrane"/>
    <property type="evidence" value="ECO:0007669"/>
    <property type="project" value="TreeGrafter"/>
</dbReference>
<evidence type="ECO:0000256" key="1">
    <source>
        <dbReference type="ARBA" id="ARBA00004141"/>
    </source>
</evidence>
<dbReference type="PROSITE" id="PS00221">
    <property type="entry name" value="MIP"/>
    <property type="match status" value="1"/>
</dbReference>
<feature type="transmembrane region" description="Helical" evidence="8">
    <location>
        <begin position="123"/>
        <end position="142"/>
    </location>
</feature>
<dbReference type="EMBL" id="MBFT01000092">
    <property type="protein sequence ID" value="PVU97992.1"/>
    <property type="molecule type" value="Genomic_DNA"/>
</dbReference>
<feature type="transmembrane region" description="Helical" evidence="8">
    <location>
        <begin position="72"/>
        <end position="92"/>
    </location>
</feature>
<dbReference type="InterPro" id="IPR023271">
    <property type="entry name" value="Aquaporin-like"/>
</dbReference>
<dbReference type="NCBIfam" id="TIGR00861">
    <property type="entry name" value="MIP"/>
    <property type="match status" value="1"/>
</dbReference>
<comment type="subcellular location">
    <subcellularLocation>
        <location evidence="1">Membrane</location>
        <topology evidence="1">Multi-pass membrane protein</topology>
    </subcellularLocation>
</comment>
<keyword evidence="5 8" id="KW-1133">Transmembrane helix</keyword>
<evidence type="ECO:0000313" key="9">
    <source>
        <dbReference type="EMBL" id="PVU97992.1"/>
    </source>
</evidence>
<name>A0A2T9Z061_9FUNG</name>
<evidence type="ECO:0000256" key="7">
    <source>
        <dbReference type="RuleBase" id="RU000477"/>
    </source>
</evidence>
<organism evidence="9 10">
    <name type="scientific">Furculomyces boomerangus</name>
    <dbReference type="NCBI Taxonomy" id="61424"/>
    <lineage>
        <taxon>Eukaryota</taxon>
        <taxon>Fungi</taxon>
        <taxon>Fungi incertae sedis</taxon>
        <taxon>Zoopagomycota</taxon>
        <taxon>Kickxellomycotina</taxon>
        <taxon>Harpellomycetes</taxon>
        <taxon>Harpellales</taxon>
        <taxon>Harpellaceae</taxon>
        <taxon>Furculomyces</taxon>
    </lineage>
</organism>
<feature type="transmembrane region" description="Helical" evidence="8">
    <location>
        <begin position="210"/>
        <end position="232"/>
    </location>
</feature>
<dbReference type="SUPFAM" id="SSF81338">
    <property type="entry name" value="Aquaporin-like"/>
    <property type="match status" value="1"/>
</dbReference>
<dbReference type="PANTHER" id="PTHR43829:SF9">
    <property type="entry name" value="AQUAPORIN-9"/>
    <property type="match status" value="1"/>
</dbReference>
<dbReference type="PANTHER" id="PTHR43829">
    <property type="entry name" value="AQUAPORIN OR AQUAGLYCEROPORIN RELATED"/>
    <property type="match status" value="1"/>
</dbReference>
<dbReference type="OrthoDB" id="3222at2759"/>